<evidence type="ECO:0000256" key="13">
    <source>
        <dbReference type="RuleBase" id="RU364016"/>
    </source>
</evidence>
<dbReference type="FunFam" id="3.90.550.10:FF:000059">
    <property type="entry name" value="Hexosyltransferase"/>
    <property type="match status" value="1"/>
</dbReference>
<accession>A0A6P5A5C1</accession>
<dbReference type="GO" id="GO:0047237">
    <property type="term" value="F:glucuronylgalactosylproteoglycan 4-beta-N-acetylgalactosaminyltransferase activity"/>
    <property type="evidence" value="ECO:0007669"/>
    <property type="project" value="UniProtKB-EC"/>
</dbReference>
<dbReference type="OrthoDB" id="431432at2759"/>
<dbReference type="EC" id="2.4.1.-" evidence="13"/>
<evidence type="ECO:0000256" key="8">
    <source>
        <dbReference type="ARBA" id="ARBA00023034"/>
    </source>
</evidence>
<dbReference type="InterPro" id="IPR029044">
    <property type="entry name" value="Nucleotide-diphossugar_trans"/>
</dbReference>
<keyword evidence="5" id="KW-0479">Metal-binding</keyword>
<keyword evidence="3 13" id="KW-0808">Transferase</keyword>
<comment type="catalytic activity">
    <reaction evidence="12">
        <text>3-O-(beta-D-GlcA-(1-&gt;3)-beta-D-Gal-(1-&gt;3)-beta-D-Gal-(1-&gt;4)-beta-D-Xyl)-L-seryl-[protein] + UDP-N-acetyl-alpha-D-galactosamine = 3-O-(beta-D-GalNAc-(1-&gt;4)-beta-D-GlcA-(1-&gt;3)-beta-D-Gal-(1-&gt;3)-beta-D-Gal-(1-&gt;4)-beta-D-Xyl)-L-seryl-[protein] + UDP + H(+)</text>
        <dbReference type="Rhea" id="RHEA:23464"/>
        <dbReference type="Rhea" id="RHEA-COMP:12573"/>
        <dbReference type="Rhea" id="RHEA-COMP:12575"/>
        <dbReference type="ChEBI" id="CHEBI:15378"/>
        <dbReference type="ChEBI" id="CHEBI:58223"/>
        <dbReference type="ChEBI" id="CHEBI:67138"/>
        <dbReference type="ChEBI" id="CHEBI:132093"/>
        <dbReference type="ChEBI" id="CHEBI:132105"/>
        <dbReference type="EC" id="2.4.1.174"/>
    </reaction>
</comment>
<sequence>MFATMMLSKFKHLPLSTRIPILLFLLGLAVFTSLHYLNCKVGGSNDPASRQAAMDYQDKDYYLTLLNEREEQHKQYVASLKKQISELKLELARRTEKINKGAQPVNEVVQVFDDHVNDNDDLNDYLQQQIDKAEVRHGFRIRNEYEIIPFNMFTPQRIYQLEMGLYRHPEEKPTRKDKKDELIEAVEYALELLNSQKAKDSKQFSVNDFVEGLYRTERNTGTQYELFFRSGVSGRIHRMEIFRPFGPLLRVNSEVFETSKSTINIILPLAGRMEAFRIFMQNFREVGLKHDRRVFLTVVYFGQEHLQEVENTLESIARETGQRSYYKLIALNEEFSRGKGLEVGAKAWDKGNVLLFFCDVDIWFTMDFLDRCRYSTVAGKKVFYPILFSLYNPSIVYSQESRIPPLEQQLTVKKDTGFWRDFGFGMTCQYLSDFLNIGGFDLDIKGWGGEDVSLYRKYVTSDLVVIRVPVKGLFHLYHEKTCDVTLSEDQYRMCIQSKAVGEASHAQLGMLAFKEEVQAHKASRKH</sequence>
<dbReference type="PANTHER" id="PTHR12369:SF45">
    <property type="entry name" value="HEXOSYLTRANSFERASE"/>
    <property type="match status" value="1"/>
</dbReference>
<organism evidence="15 16">
    <name type="scientific">Branchiostoma belcheri</name>
    <name type="common">Amphioxus</name>
    <dbReference type="NCBI Taxonomy" id="7741"/>
    <lineage>
        <taxon>Eukaryota</taxon>
        <taxon>Metazoa</taxon>
        <taxon>Chordata</taxon>
        <taxon>Cephalochordata</taxon>
        <taxon>Leptocardii</taxon>
        <taxon>Amphioxiformes</taxon>
        <taxon>Branchiostomatidae</taxon>
        <taxon>Branchiostoma</taxon>
    </lineage>
</organism>
<keyword evidence="10" id="KW-0472">Membrane</keyword>
<keyword evidence="6 13" id="KW-0735">Signal-anchor</keyword>
<protein>
    <recommendedName>
        <fullName evidence="13">Hexosyltransferase</fullName>
        <ecNumber evidence="13">2.4.1.-</ecNumber>
    </recommendedName>
</protein>
<proteinExistence type="inferred from homology"/>
<dbReference type="GO" id="GO:0032580">
    <property type="term" value="C:Golgi cisterna membrane"/>
    <property type="evidence" value="ECO:0007669"/>
    <property type="project" value="UniProtKB-SubCell"/>
</dbReference>
<dbReference type="Proteomes" id="UP000515135">
    <property type="component" value="Unplaced"/>
</dbReference>
<evidence type="ECO:0000256" key="5">
    <source>
        <dbReference type="ARBA" id="ARBA00022723"/>
    </source>
</evidence>
<keyword evidence="11" id="KW-0325">Glycoprotein</keyword>
<dbReference type="InterPro" id="IPR008428">
    <property type="entry name" value="Chond_GalNAc"/>
</dbReference>
<keyword evidence="4" id="KW-0812">Transmembrane</keyword>
<dbReference type="GO" id="GO:0047238">
    <property type="term" value="F:glucuronosyl-N-acetylgalactosaminyl-proteoglycan 4-beta-N-acetylgalactosaminyltransferase activity"/>
    <property type="evidence" value="ECO:0007669"/>
    <property type="project" value="TreeGrafter"/>
</dbReference>
<evidence type="ECO:0000256" key="9">
    <source>
        <dbReference type="ARBA" id="ARBA00023054"/>
    </source>
</evidence>
<evidence type="ECO:0000256" key="1">
    <source>
        <dbReference type="ARBA" id="ARBA00004447"/>
    </source>
</evidence>
<evidence type="ECO:0000256" key="11">
    <source>
        <dbReference type="ARBA" id="ARBA00023180"/>
    </source>
</evidence>
<dbReference type="InterPro" id="IPR051227">
    <property type="entry name" value="CS_glycosyltransferase"/>
</dbReference>
<keyword evidence="15" id="KW-1185">Reference proteome</keyword>
<evidence type="ECO:0000256" key="7">
    <source>
        <dbReference type="ARBA" id="ARBA00022989"/>
    </source>
</evidence>
<gene>
    <name evidence="16" type="primary">LOC109485484</name>
</gene>
<dbReference type="Gene3D" id="3.90.550.10">
    <property type="entry name" value="Spore Coat Polysaccharide Biosynthesis Protein SpsA, Chain A"/>
    <property type="match status" value="1"/>
</dbReference>
<comment type="similarity">
    <text evidence="2 13">Belongs to the chondroitin N-acetylgalactosaminyltransferase family.</text>
</comment>
<evidence type="ECO:0000313" key="15">
    <source>
        <dbReference type="Proteomes" id="UP000515135"/>
    </source>
</evidence>
<evidence type="ECO:0000313" key="16">
    <source>
        <dbReference type="RefSeq" id="XP_019644713.1"/>
    </source>
</evidence>
<name>A0A6P5A5C1_BRABE</name>
<dbReference type="AlphaFoldDB" id="A0A6P5A5C1"/>
<evidence type="ECO:0000256" key="12">
    <source>
        <dbReference type="ARBA" id="ARBA00052383"/>
    </source>
</evidence>
<evidence type="ECO:0000256" key="3">
    <source>
        <dbReference type="ARBA" id="ARBA00022679"/>
    </source>
</evidence>
<dbReference type="KEGG" id="bbel:109485484"/>
<evidence type="ECO:0000256" key="4">
    <source>
        <dbReference type="ARBA" id="ARBA00022692"/>
    </source>
</evidence>
<evidence type="ECO:0000256" key="6">
    <source>
        <dbReference type="ARBA" id="ARBA00022968"/>
    </source>
</evidence>
<dbReference type="PANTHER" id="PTHR12369">
    <property type="entry name" value="CHONDROITIN SYNTHASE"/>
    <property type="match status" value="1"/>
</dbReference>
<evidence type="ECO:0000256" key="2">
    <source>
        <dbReference type="ARBA" id="ARBA00009239"/>
    </source>
</evidence>
<dbReference type="GO" id="GO:0050650">
    <property type="term" value="P:chondroitin sulfate proteoglycan biosynthetic process"/>
    <property type="evidence" value="ECO:0007669"/>
    <property type="project" value="UniProtKB-ARBA"/>
</dbReference>
<reference evidence="16" key="1">
    <citation type="submission" date="2025-08" db="UniProtKB">
        <authorList>
            <consortium name="RefSeq"/>
        </authorList>
    </citation>
    <scope>IDENTIFICATION</scope>
    <source>
        <tissue evidence="16">Gonad</tissue>
    </source>
</reference>
<dbReference type="Pfam" id="PF05679">
    <property type="entry name" value="CHGN"/>
    <property type="match status" value="1"/>
</dbReference>
<keyword evidence="8 13" id="KW-0333">Golgi apparatus</keyword>
<dbReference type="SUPFAM" id="SSF53448">
    <property type="entry name" value="Nucleotide-diphospho-sugar transferases"/>
    <property type="match status" value="1"/>
</dbReference>
<evidence type="ECO:0000256" key="14">
    <source>
        <dbReference type="SAM" id="Coils"/>
    </source>
</evidence>
<keyword evidence="9 14" id="KW-0175">Coiled coil</keyword>
<feature type="coiled-coil region" evidence="14">
    <location>
        <begin position="70"/>
        <end position="97"/>
    </location>
</feature>
<dbReference type="GO" id="GO:0046872">
    <property type="term" value="F:metal ion binding"/>
    <property type="evidence" value="ECO:0007669"/>
    <property type="project" value="UniProtKB-KW"/>
</dbReference>
<dbReference type="GeneID" id="109485484"/>
<evidence type="ECO:0000256" key="10">
    <source>
        <dbReference type="ARBA" id="ARBA00023136"/>
    </source>
</evidence>
<comment type="subcellular location">
    <subcellularLocation>
        <location evidence="1 13">Golgi apparatus</location>
        <location evidence="1 13">Golgi stack membrane</location>
        <topology evidence="1 13">Single-pass type II membrane protein</topology>
    </subcellularLocation>
</comment>
<dbReference type="RefSeq" id="XP_019644713.1">
    <property type="nucleotide sequence ID" value="XM_019789154.1"/>
</dbReference>
<keyword evidence="7" id="KW-1133">Transmembrane helix</keyword>